<evidence type="ECO:0000313" key="1">
    <source>
        <dbReference type="EMBL" id="BBH27334.1"/>
    </source>
</evidence>
<proteinExistence type="predicted"/>
<dbReference type="Proteomes" id="UP000268059">
    <property type="component" value="Chromosome"/>
</dbReference>
<evidence type="ECO:0008006" key="3">
    <source>
        <dbReference type="Google" id="ProtNLM"/>
    </source>
</evidence>
<evidence type="ECO:0000313" key="2">
    <source>
        <dbReference type="Proteomes" id="UP000268059"/>
    </source>
</evidence>
<keyword evidence="2" id="KW-1185">Reference proteome</keyword>
<reference evidence="1 2" key="1">
    <citation type="submission" date="2018-11" db="EMBL/GenBank/DDBJ databases">
        <title>Novel Erysipelotrichaceae bacterium isolated from small intestine of a swine.</title>
        <authorList>
            <person name="Kim J.S."/>
            <person name="Choe H."/>
            <person name="Lee Y.R."/>
            <person name="Kim K.M."/>
            <person name="Park D.S."/>
        </authorList>
    </citation>
    <scope>NUCLEOTIDE SEQUENCE [LARGE SCALE GENOMIC DNA]</scope>
    <source>
        <strain evidence="1 2">SG0102</strain>
    </source>
</reference>
<dbReference type="InParanoid" id="A0A3G9JX09"/>
<dbReference type="Gene3D" id="3.40.50.2000">
    <property type="entry name" value="Glycogen Phosphorylase B"/>
    <property type="match status" value="1"/>
</dbReference>
<accession>A0A3G9JX09</accession>
<name>A0A3G9JX09_9FIRM</name>
<dbReference type="KEGG" id="ebm:SG0102_22680"/>
<dbReference type="AlphaFoldDB" id="A0A3G9JX09"/>
<protein>
    <recommendedName>
        <fullName evidence="3">Glycosyltransferase WbuB</fullName>
    </recommendedName>
</protein>
<dbReference type="RefSeq" id="WP_125120073.1">
    <property type="nucleotide sequence ID" value="NZ_AP019309.1"/>
</dbReference>
<gene>
    <name evidence="1" type="ORF">SG0102_22680</name>
</gene>
<dbReference type="OrthoDB" id="9802525at2"/>
<dbReference type="EMBL" id="AP019309">
    <property type="protein sequence ID" value="BBH27334.1"/>
    <property type="molecule type" value="Genomic_DNA"/>
</dbReference>
<sequence length="373" mass="43322">MRGIIVNCFDTYHERVSQVKRSLEENGYEVEVYTSDFKHIEKTQNTEQKEGYRMFHAEPYYKNISVARMRSHAQLGKDIFMVISQEINTVDLLWVLVPPNSFAKEAVEIKKKAPACKLVFDLIDLWPETMPLAKLKMTPPYKYWAKMRNQALQYADYIVCECHLYEQKLGRFLVACPHQAIYLARDVQAQIPKKHLNNDCYSLLYLGSMNNIIDIDTIGYIIRTLAQKKYVHMHLIGSGENKETLLATCKQAGAIVHDHGKVYDSIEKMKIMSRCHYGLNIMKKSVCVGLTMKSMDYMQAGLPMINNIKGDTWDLINKYQMGYNIDQLDSLVYDPMQIENTVKFFNDHLTYEHFSKQMHQVIAKISDRGVKND</sequence>
<organism evidence="1 2">
    <name type="scientific">Intestinibaculum porci</name>
    <dbReference type="NCBI Taxonomy" id="2487118"/>
    <lineage>
        <taxon>Bacteria</taxon>
        <taxon>Bacillati</taxon>
        <taxon>Bacillota</taxon>
        <taxon>Erysipelotrichia</taxon>
        <taxon>Erysipelotrichales</taxon>
        <taxon>Erysipelotrichaceae</taxon>
        <taxon>Intestinibaculum</taxon>
    </lineage>
</organism>
<dbReference type="SUPFAM" id="SSF53756">
    <property type="entry name" value="UDP-Glycosyltransferase/glycogen phosphorylase"/>
    <property type="match status" value="1"/>
</dbReference>